<dbReference type="RefSeq" id="WP_214157047.1">
    <property type="nucleotide sequence ID" value="NZ_JAHBAY010000007.1"/>
</dbReference>
<protein>
    <submittedName>
        <fullName evidence="1">AlkZ family DNA glycosylase</fullName>
    </submittedName>
</protein>
<comment type="caution">
    <text evidence="1">The sequence shown here is derived from an EMBL/GenBank/DDBJ whole genome shotgun (WGS) entry which is preliminary data.</text>
</comment>
<proteinExistence type="predicted"/>
<name>A0ABS5TI27_9ACTN</name>
<accession>A0ABS5TI27</accession>
<dbReference type="Pfam" id="PF06224">
    <property type="entry name" value="AlkZ-like"/>
    <property type="match status" value="1"/>
</dbReference>
<reference evidence="1 2" key="1">
    <citation type="submission" date="2021-05" db="EMBL/GenBank/DDBJ databases">
        <title>Kineosporia and Streptomyces sp. nov. two new marine actinobacteria isolated from Coral.</title>
        <authorList>
            <person name="Buangrab K."/>
            <person name="Sutthacheep M."/>
            <person name="Yeemin T."/>
            <person name="Harunari E."/>
            <person name="Igarashi Y."/>
            <person name="Kanchanasin P."/>
            <person name="Tanasupawat S."/>
            <person name="Phongsopitanun W."/>
        </authorList>
    </citation>
    <scope>NUCLEOTIDE SEQUENCE [LARGE SCALE GENOMIC DNA]</scope>
    <source>
        <strain evidence="1 2">J2-2</strain>
    </source>
</reference>
<dbReference type="EMBL" id="JAHBAY010000007">
    <property type="protein sequence ID" value="MBT0770745.1"/>
    <property type="molecule type" value="Genomic_DNA"/>
</dbReference>
<sequence>MTGGGGAAGGGAPELTARQLNRATLERQMLLRRVYREVPDAVRELAALQAQEAASPYLALWNRISGFDPAALDRAFADRAVVKATLMRMTLHAVHHQDYAAFYAAMRARLRSGRVGDDRFTVGGLTGDQADALIPALRSFAGKQQRTGVEIEAHVAQQLGGPRQGVWWALKTYAPLHHAPTGGPWGFRGRLAFRAADRAWERVTREQGAQLLAQRYLAAFGPAGVADFAQFTLLTQGVARAAMESVGTVRYRGPGGRELFDVPGKTVPPEDTPAPARLLPMWDSTLLAYRERDRIVPPQYRPVVIRRNGNVLPTILVDGQVAGVWRVLGDAVEVSAFHRLPASAWAELSTESAALLDFLGERDPRVYGAYHHWWVKGIDAAELRTLP</sequence>
<evidence type="ECO:0000313" key="2">
    <source>
        <dbReference type="Proteomes" id="UP001197247"/>
    </source>
</evidence>
<organism evidence="1 2">
    <name type="scientific">Kineosporia corallincola</name>
    <dbReference type="NCBI Taxonomy" id="2835133"/>
    <lineage>
        <taxon>Bacteria</taxon>
        <taxon>Bacillati</taxon>
        <taxon>Actinomycetota</taxon>
        <taxon>Actinomycetes</taxon>
        <taxon>Kineosporiales</taxon>
        <taxon>Kineosporiaceae</taxon>
        <taxon>Kineosporia</taxon>
    </lineage>
</organism>
<dbReference type="PANTHER" id="PTHR38479:SF2">
    <property type="entry name" value="WINGED HELIX DNA-BINDING DOMAIN-CONTAINING PROTEIN"/>
    <property type="match status" value="1"/>
</dbReference>
<gene>
    <name evidence="1" type="ORF">KIH74_17510</name>
</gene>
<evidence type="ECO:0000313" key="1">
    <source>
        <dbReference type="EMBL" id="MBT0770745.1"/>
    </source>
</evidence>
<dbReference type="InterPro" id="IPR009351">
    <property type="entry name" value="AlkZ-like"/>
</dbReference>
<keyword evidence="2" id="KW-1185">Reference proteome</keyword>
<dbReference type="Proteomes" id="UP001197247">
    <property type="component" value="Unassembled WGS sequence"/>
</dbReference>
<dbReference type="PANTHER" id="PTHR38479">
    <property type="entry name" value="LMO0824 PROTEIN"/>
    <property type="match status" value="1"/>
</dbReference>